<evidence type="ECO:0000313" key="1">
    <source>
        <dbReference type="EMBL" id="EJG87683.1"/>
    </source>
</evidence>
<dbReference type="EMBL" id="ALCH01000004">
    <property type="protein sequence ID" value="EJG87683.1"/>
    <property type="molecule type" value="Genomic_DNA"/>
</dbReference>
<dbReference type="AlphaFoldDB" id="J1GY25"/>
<dbReference type="Proteomes" id="UP000010312">
    <property type="component" value="Unassembled WGS sequence"/>
</dbReference>
<protein>
    <submittedName>
        <fullName evidence="1">Uncharacterized protein</fullName>
    </submittedName>
</protein>
<dbReference type="RefSeq" id="WP_004252823.1">
    <property type="nucleotide sequence ID" value="NZ_ALCH01000004.1"/>
</dbReference>
<evidence type="ECO:0000313" key="2">
    <source>
        <dbReference type="Proteomes" id="UP000010312"/>
    </source>
</evidence>
<comment type="caution">
    <text evidence="1">The sequence shown here is derived from an EMBL/GenBank/DDBJ whole genome shotgun (WGS) entry which is preliminary data.</text>
</comment>
<accession>J1GY25</accession>
<reference evidence="1 2" key="1">
    <citation type="submission" date="2012-05" db="EMBL/GenBank/DDBJ databases">
        <title>Genomic Sequence of Streptococcus mitis SPAR10.</title>
        <authorList>
            <person name="Chancey S."/>
            <person name="Kumar N."/>
            <person name="Sengamalay N."/>
            <person name="Matthews C."/>
            <person name="Hine E."/>
            <person name="Pallavajjal A."/>
            <person name="Abolude O."/>
            <person name="Daugherty S.C."/>
            <person name="Parankush S.P."/>
            <person name="Sadzewicz L."/>
            <person name="Tallon L.J."/>
            <person name="Farley M.M."/>
            <person name="Baughman W."/>
            <person name="McGee L."/>
            <person name="Stephens D.S."/>
            <person name="Tettelin H."/>
        </authorList>
    </citation>
    <scope>NUCLEOTIDE SEQUENCE [LARGE SCALE GENOMIC DNA]</scope>
    <source>
        <strain evidence="1 2">SPAR10</strain>
    </source>
</reference>
<organism evidence="1 2">
    <name type="scientific">Streptococcus infantis SPAR10</name>
    <dbReference type="NCBI Taxonomy" id="1159208"/>
    <lineage>
        <taxon>Bacteria</taxon>
        <taxon>Bacillati</taxon>
        <taxon>Bacillota</taxon>
        <taxon>Bacilli</taxon>
        <taxon>Lactobacillales</taxon>
        <taxon>Streptococcaceae</taxon>
        <taxon>Streptococcus</taxon>
    </lineage>
</organism>
<gene>
    <name evidence="1" type="ORF">SPAR10_1257</name>
</gene>
<dbReference type="PATRIC" id="fig|1159208.3.peg.1189"/>
<sequence length="43" mass="5045">MVILELYQSDYQKDLVEFYSLEEGRALVAQIPGYTLENEDDFV</sequence>
<proteinExistence type="predicted"/>
<name>J1GY25_9STRE</name>